<dbReference type="AlphaFoldDB" id="A0A9W6QAT5"/>
<evidence type="ECO:0000256" key="1">
    <source>
        <dbReference type="SAM" id="MobiDB-lite"/>
    </source>
</evidence>
<organism evidence="2 3">
    <name type="scientific">Kitasatospora phosalacinea</name>
    <dbReference type="NCBI Taxonomy" id="2065"/>
    <lineage>
        <taxon>Bacteria</taxon>
        <taxon>Bacillati</taxon>
        <taxon>Actinomycetota</taxon>
        <taxon>Actinomycetes</taxon>
        <taxon>Kitasatosporales</taxon>
        <taxon>Streptomycetaceae</taxon>
        <taxon>Kitasatospora</taxon>
    </lineage>
</organism>
<evidence type="ECO:0000313" key="3">
    <source>
        <dbReference type="Proteomes" id="UP001165041"/>
    </source>
</evidence>
<accession>A0A9W6QAT5</accession>
<protein>
    <submittedName>
        <fullName evidence="2">Uncharacterized protein</fullName>
    </submittedName>
</protein>
<dbReference type="EMBL" id="BSSA01000021">
    <property type="protein sequence ID" value="GLW73045.1"/>
    <property type="molecule type" value="Genomic_DNA"/>
</dbReference>
<dbReference type="Proteomes" id="UP001165041">
    <property type="component" value="Unassembled WGS sequence"/>
</dbReference>
<proteinExistence type="predicted"/>
<comment type="caution">
    <text evidence="2">The sequence shown here is derived from an EMBL/GenBank/DDBJ whole genome shotgun (WGS) entry which is preliminary data.</text>
</comment>
<sequence length="57" mass="5657">MAASGRASRAEAGEPGAEAIAFRPRDGRASAGVPLLLRGAERRGAGRNGAGRRAVAG</sequence>
<reference evidence="2" key="1">
    <citation type="submission" date="2023-02" db="EMBL/GenBank/DDBJ databases">
        <title>Kitasatospora phosalacinea NBRC 14627.</title>
        <authorList>
            <person name="Ichikawa N."/>
            <person name="Sato H."/>
            <person name="Tonouchi N."/>
        </authorList>
    </citation>
    <scope>NUCLEOTIDE SEQUENCE</scope>
    <source>
        <strain evidence="2">NBRC 14627</strain>
    </source>
</reference>
<evidence type="ECO:0000313" key="2">
    <source>
        <dbReference type="EMBL" id="GLW73045.1"/>
    </source>
</evidence>
<gene>
    <name evidence="2" type="ORF">Kpho02_53440</name>
</gene>
<name>A0A9W6QAT5_9ACTN</name>
<feature type="region of interest" description="Disordered" evidence="1">
    <location>
        <begin position="1"/>
        <end position="25"/>
    </location>
</feature>